<sequence>MSTPRLKRPGSRVSREMAETAVDSLLKWIRAQRKQKKPAAGHDDCIYLVLTLAKPPHRLQMKPYSLTLPHPPQTPSAVSLVLDDRPNSTISLSSARDLVRTLSLPVSEILSLSYILSGILPAGELLFADRCIVPSLNRALRKFGSKNDMSKRKRSRLLELNLLDKGWPEHLRKECFSTVLRLGSGTCCVIRVGSASQARDEVVDNVWAAAEGAALSVPRKWSNVMAFHLKTSESLALPIYQKDHLLQKEVTFCDHEDGDVGEGEEGRIKTEDGKRARYKEELQGGVVKRLKRVA</sequence>
<dbReference type="Pfam" id="PF00687">
    <property type="entry name" value="Ribosomal_L1"/>
    <property type="match status" value="1"/>
</dbReference>
<dbReference type="Proteomes" id="UP000636800">
    <property type="component" value="Chromosome 1"/>
</dbReference>
<protein>
    <submittedName>
        <fullName evidence="1">Uncharacterized protein</fullName>
    </submittedName>
</protein>
<dbReference type="EMBL" id="JADCNL010000001">
    <property type="protein sequence ID" value="KAG0498267.1"/>
    <property type="molecule type" value="Genomic_DNA"/>
</dbReference>
<dbReference type="InterPro" id="IPR023674">
    <property type="entry name" value="Ribosomal_uL1-like"/>
</dbReference>
<dbReference type="InterPro" id="IPR028364">
    <property type="entry name" value="Ribosomal_uL1/biogenesis"/>
</dbReference>
<proteinExistence type="predicted"/>
<evidence type="ECO:0000313" key="2">
    <source>
        <dbReference type="Proteomes" id="UP000636800"/>
    </source>
</evidence>
<gene>
    <name evidence="1" type="ORF">HPP92_002958</name>
</gene>
<accession>A0A835S692</accession>
<reference evidence="1 2" key="1">
    <citation type="journal article" date="2020" name="Nat. Food">
        <title>A phased Vanilla planifolia genome enables genetic improvement of flavour and production.</title>
        <authorList>
            <person name="Hasing T."/>
            <person name="Tang H."/>
            <person name="Brym M."/>
            <person name="Khazi F."/>
            <person name="Huang T."/>
            <person name="Chambers A.H."/>
        </authorList>
    </citation>
    <scope>NUCLEOTIDE SEQUENCE [LARGE SCALE GENOMIC DNA]</scope>
    <source>
        <tissue evidence="1">Leaf</tissue>
    </source>
</reference>
<dbReference type="AlphaFoldDB" id="A0A835S692"/>
<evidence type="ECO:0000313" key="1">
    <source>
        <dbReference type="EMBL" id="KAG0498267.1"/>
    </source>
</evidence>
<dbReference type="SUPFAM" id="SSF56808">
    <property type="entry name" value="Ribosomal protein L1"/>
    <property type="match status" value="1"/>
</dbReference>
<organism evidence="1 2">
    <name type="scientific">Vanilla planifolia</name>
    <name type="common">Vanilla</name>
    <dbReference type="NCBI Taxonomy" id="51239"/>
    <lineage>
        <taxon>Eukaryota</taxon>
        <taxon>Viridiplantae</taxon>
        <taxon>Streptophyta</taxon>
        <taxon>Embryophyta</taxon>
        <taxon>Tracheophyta</taxon>
        <taxon>Spermatophyta</taxon>
        <taxon>Magnoliopsida</taxon>
        <taxon>Liliopsida</taxon>
        <taxon>Asparagales</taxon>
        <taxon>Orchidaceae</taxon>
        <taxon>Vanilloideae</taxon>
        <taxon>Vanilleae</taxon>
        <taxon>Vanilla</taxon>
    </lineage>
</organism>
<keyword evidence="2" id="KW-1185">Reference proteome</keyword>
<comment type="caution">
    <text evidence="1">The sequence shown here is derived from an EMBL/GenBank/DDBJ whole genome shotgun (WGS) entry which is preliminary data.</text>
</comment>
<dbReference type="OrthoDB" id="191686at2759"/>
<name>A0A835S692_VANPL</name>